<dbReference type="InterPro" id="IPR025272">
    <property type="entry name" value="SocA_Panacea"/>
</dbReference>
<reference evidence="2" key="2">
    <citation type="submission" date="2022-07" db="EMBL/GenBank/DDBJ databases">
        <title>Prevotella copri.</title>
        <authorList>
            <person name="Yang C."/>
        </authorList>
    </citation>
    <scope>NUCLEOTIDE SEQUENCE</scope>
    <source>
        <strain evidence="2">HF1476</strain>
    </source>
</reference>
<feature type="domain" description="Antitoxin SocA-like Panacea" evidence="1">
    <location>
        <begin position="30"/>
        <end position="142"/>
    </location>
</feature>
<dbReference type="Proteomes" id="UP001204486">
    <property type="component" value="Unassembled WGS sequence"/>
</dbReference>
<protein>
    <submittedName>
        <fullName evidence="4">DUF4065 domain-containing protein</fullName>
    </submittedName>
    <submittedName>
        <fullName evidence="3">Panacea domain-containing protein</fullName>
    </submittedName>
</protein>
<dbReference type="AlphaFoldDB" id="A0A3E5DQU3"/>
<evidence type="ECO:0000313" key="8">
    <source>
        <dbReference type="Proteomes" id="UP001209074"/>
    </source>
</evidence>
<dbReference type="EMBL" id="JANDWN010000023">
    <property type="protein sequence ID" value="MCP9600223.1"/>
    <property type="molecule type" value="Genomic_DNA"/>
</dbReference>
<dbReference type="EMBL" id="QRVA01000063">
    <property type="protein sequence ID" value="RGS10551.1"/>
    <property type="molecule type" value="Genomic_DNA"/>
</dbReference>
<dbReference type="Proteomes" id="UP000283872">
    <property type="component" value="Unassembled WGS sequence"/>
</dbReference>
<evidence type="ECO:0000313" key="6">
    <source>
        <dbReference type="Proteomes" id="UP000283872"/>
    </source>
</evidence>
<sequence length="188" mass="21386">MKTIDQILKIEAVVLYVLQAFKEGVDYIKLYKILYFAQREYLGNYGLCLLPDSFRARDYGPVPSLINKVVKIAENQCSDETAIGLSDFVDAINVRGQRVFAKKSPDMDMLADMEVSTLDECIEKYKDMDSMDLSEMSHDSAWSHANNSRKDDPDKDYLTVIDIARAGNAPKELVDYIREKQLLKKALA</sequence>
<dbReference type="Proteomes" id="UP001209074">
    <property type="component" value="Unassembled WGS sequence"/>
</dbReference>
<gene>
    <name evidence="5" type="ORF">DW250_12190</name>
    <name evidence="4" type="ORF">DWY11_15075</name>
    <name evidence="2" type="ORF">NNC55_09690</name>
    <name evidence="3" type="ORF">ONT05_07980</name>
</gene>
<evidence type="ECO:0000259" key="1">
    <source>
        <dbReference type="Pfam" id="PF13274"/>
    </source>
</evidence>
<evidence type="ECO:0000313" key="7">
    <source>
        <dbReference type="Proteomes" id="UP000286501"/>
    </source>
</evidence>
<name>A0A3E5DQU3_9BACT</name>
<evidence type="ECO:0000313" key="2">
    <source>
        <dbReference type="EMBL" id="MCP9600223.1"/>
    </source>
</evidence>
<organism evidence="3 8">
    <name type="scientific">Segatella copri</name>
    <dbReference type="NCBI Taxonomy" id="165179"/>
    <lineage>
        <taxon>Bacteria</taxon>
        <taxon>Pseudomonadati</taxon>
        <taxon>Bacteroidota</taxon>
        <taxon>Bacteroidia</taxon>
        <taxon>Bacteroidales</taxon>
        <taxon>Prevotellaceae</taxon>
        <taxon>Segatella</taxon>
    </lineage>
</organism>
<dbReference type="Proteomes" id="UP000286501">
    <property type="component" value="Unassembled WGS sequence"/>
</dbReference>
<evidence type="ECO:0000313" key="5">
    <source>
        <dbReference type="EMBL" id="RHG63782.1"/>
    </source>
</evidence>
<reference evidence="3" key="3">
    <citation type="submission" date="2022-11" db="EMBL/GenBank/DDBJ databases">
        <title>Genomic repertoires linked with pathogenic potency of arthritogenic Prevotella copri isolated from the gut of rheumatoid arthritis patients.</title>
        <authorList>
            <person name="Nii T."/>
            <person name="Maeda Y."/>
            <person name="Motooka D."/>
            <person name="Naito M."/>
            <person name="Matsumoto Y."/>
            <person name="Ogawa T."/>
            <person name="Oguro-Igashira E."/>
            <person name="Kishikawa T."/>
            <person name="Yamashita M."/>
            <person name="Koizumi S."/>
            <person name="Kurakawa T."/>
            <person name="Okumura R."/>
            <person name="Kayama H."/>
            <person name="Murakami M."/>
            <person name="Sakaguchi T."/>
            <person name="Das B."/>
            <person name="Nakamura S."/>
            <person name="Okada Y."/>
            <person name="Kumanogoh A."/>
            <person name="Takeda K."/>
        </authorList>
    </citation>
    <scope>NUCLEOTIDE SEQUENCE</scope>
    <source>
        <strain evidence="3">N016-13</strain>
    </source>
</reference>
<dbReference type="EMBL" id="JAPDUS010000012">
    <property type="protein sequence ID" value="MCW4093496.1"/>
    <property type="molecule type" value="Genomic_DNA"/>
</dbReference>
<dbReference type="EMBL" id="QRIN01000059">
    <property type="protein sequence ID" value="RHG63782.1"/>
    <property type="molecule type" value="Genomic_DNA"/>
</dbReference>
<comment type="caution">
    <text evidence="3">The sequence shown here is derived from an EMBL/GenBank/DDBJ whole genome shotgun (WGS) entry which is preliminary data.</text>
</comment>
<dbReference type="RefSeq" id="WP_117587907.1">
    <property type="nucleotide sequence ID" value="NZ_JANDWK010000021.1"/>
</dbReference>
<proteinExistence type="predicted"/>
<dbReference type="Pfam" id="PF13274">
    <property type="entry name" value="SocA_Panacea"/>
    <property type="match status" value="1"/>
</dbReference>
<evidence type="ECO:0000313" key="4">
    <source>
        <dbReference type="EMBL" id="RGS10551.1"/>
    </source>
</evidence>
<accession>A0A3E5DQU3</accession>
<reference evidence="6 7" key="1">
    <citation type="submission" date="2018-08" db="EMBL/GenBank/DDBJ databases">
        <title>A genome reference for cultivated species of the human gut microbiota.</title>
        <authorList>
            <person name="Zou Y."/>
            <person name="Xue W."/>
            <person name="Luo G."/>
        </authorList>
    </citation>
    <scope>NUCLEOTIDE SEQUENCE [LARGE SCALE GENOMIC DNA]</scope>
    <source>
        <strain evidence="4 6">AF24-12</strain>
        <strain evidence="5 7">AM22-1</strain>
    </source>
</reference>
<evidence type="ECO:0000313" key="3">
    <source>
        <dbReference type="EMBL" id="MCW4093496.1"/>
    </source>
</evidence>